<comment type="caution">
    <text evidence="2">The sequence shown here is derived from an EMBL/GenBank/DDBJ whole genome shotgun (WGS) entry which is preliminary data.</text>
</comment>
<reference evidence="2" key="2">
    <citation type="submission" date="2021-04" db="EMBL/GenBank/DDBJ databases">
        <authorList>
            <person name="Gilroy R."/>
        </authorList>
    </citation>
    <scope>NUCLEOTIDE SEQUENCE</scope>
    <source>
        <strain evidence="2">CHK195-6426</strain>
    </source>
</reference>
<dbReference type="Gene3D" id="3.40.50.360">
    <property type="match status" value="1"/>
</dbReference>
<dbReference type="PANTHER" id="PTHR39201:SF1">
    <property type="entry name" value="FLAVODOXIN-LIKE DOMAIN-CONTAINING PROTEIN"/>
    <property type="match status" value="1"/>
</dbReference>
<dbReference type="InterPro" id="IPR029039">
    <property type="entry name" value="Flavoprotein-like_sf"/>
</dbReference>
<protein>
    <recommendedName>
        <fullName evidence="1">Flavodoxin-like domain-containing protein</fullName>
    </recommendedName>
</protein>
<evidence type="ECO:0000313" key="3">
    <source>
        <dbReference type="Proteomes" id="UP000824265"/>
    </source>
</evidence>
<dbReference type="EMBL" id="DXGH01000030">
    <property type="protein sequence ID" value="HIW81009.1"/>
    <property type="molecule type" value="Genomic_DNA"/>
</dbReference>
<evidence type="ECO:0000259" key="1">
    <source>
        <dbReference type="Pfam" id="PF12682"/>
    </source>
</evidence>
<accession>A0A9D1R4Z0</accession>
<dbReference type="GO" id="GO:0010181">
    <property type="term" value="F:FMN binding"/>
    <property type="evidence" value="ECO:0007669"/>
    <property type="project" value="InterPro"/>
</dbReference>
<feature type="domain" description="Flavodoxin-like" evidence="1">
    <location>
        <begin position="8"/>
        <end position="70"/>
    </location>
</feature>
<dbReference type="AlphaFoldDB" id="A0A9D1R4Z0"/>
<dbReference type="Pfam" id="PF12682">
    <property type="entry name" value="Flavodoxin_4"/>
    <property type="match status" value="1"/>
</dbReference>
<gene>
    <name evidence="2" type="ORF">H9742_05675</name>
</gene>
<reference evidence="2" key="1">
    <citation type="journal article" date="2021" name="PeerJ">
        <title>Extensive microbial diversity within the chicken gut microbiome revealed by metagenomics and culture.</title>
        <authorList>
            <person name="Gilroy R."/>
            <person name="Ravi A."/>
            <person name="Getino M."/>
            <person name="Pursley I."/>
            <person name="Horton D.L."/>
            <person name="Alikhan N.F."/>
            <person name="Baker D."/>
            <person name="Gharbi K."/>
            <person name="Hall N."/>
            <person name="Watson M."/>
            <person name="Adriaenssens E.M."/>
            <person name="Foster-Nyarko E."/>
            <person name="Jarju S."/>
            <person name="Secka A."/>
            <person name="Antonio M."/>
            <person name="Oren A."/>
            <person name="Chaudhuri R.R."/>
            <person name="La Ragione R."/>
            <person name="Hildebrand F."/>
            <person name="Pallen M.J."/>
        </authorList>
    </citation>
    <scope>NUCLEOTIDE SEQUENCE</scope>
    <source>
        <strain evidence="2">CHK195-6426</strain>
    </source>
</reference>
<dbReference type="Proteomes" id="UP000824265">
    <property type="component" value="Unassembled WGS sequence"/>
</dbReference>
<evidence type="ECO:0000313" key="2">
    <source>
        <dbReference type="EMBL" id="HIW81009.1"/>
    </source>
</evidence>
<sequence length="94" mass="10522">MLLLPPSDWDECLARANQERGDDARPQLEESVENLASYDVVFLGYPNWCGTIAPPLASWLHKNDLSGKIIKDQLAEKISQWLTKTGPNLFIPGN</sequence>
<dbReference type="SUPFAM" id="SSF52218">
    <property type="entry name" value="Flavoproteins"/>
    <property type="match status" value="1"/>
</dbReference>
<dbReference type="InterPro" id="IPR008254">
    <property type="entry name" value="Flavodoxin/NO_synth"/>
</dbReference>
<name>A0A9D1R4Z0_9FIRM</name>
<dbReference type="GO" id="GO:0016651">
    <property type="term" value="F:oxidoreductase activity, acting on NAD(P)H"/>
    <property type="evidence" value="ECO:0007669"/>
    <property type="project" value="UniProtKB-ARBA"/>
</dbReference>
<proteinExistence type="predicted"/>
<dbReference type="PANTHER" id="PTHR39201">
    <property type="entry name" value="EXPORTED PROTEIN-RELATED"/>
    <property type="match status" value="1"/>
</dbReference>
<organism evidence="2 3">
    <name type="scientific">Candidatus Acetatifactor stercoripullorum</name>
    <dbReference type="NCBI Taxonomy" id="2838414"/>
    <lineage>
        <taxon>Bacteria</taxon>
        <taxon>Bacillati</taxon>
        <taxon>Bacillota</taxon>
        <taxon>Clostridia</taxon>
        <taxon>Lachnospirales</taxon>
        <taxon>Lachnospiraceae</taxon>
        <taxon>Acetatifactor</taxon>
    </lineage>
</organism>